<name>A0AA35PRY4_9SAUR</name>
<feature type="compositionally biased region" description="Low complexity" evidence="2">
    <location>
        <begin position="618"/>
        <end position="629"/>
    </location>
</feature>
<dbReference type="PANTHER" id="PTHR18839:SF7">
    <property type="entry name" value="A-KINASE ANCHOR PROTEIN 2 C-TERMINAL DOMAIN-CONTAINING PROTEIN"/>
    <property type="match status" value="1"/>
</dbReference>
<feature type="region of interest" description="Disordered" evidence="2">
    <location>
        <begin position="645"/>
        <end position="688"/>
    </location>
</feature>
<dbReference type="Proteomes" id="UP001178461">
    <property type="component" value="Chromosome 18"/>
</dbReference>
<feature type="domain" description="A-kinase anchor protein 2 C-terminal" evidence="3">
    <location>
        <begin position="382"/>
        <end position="722"/>
    </location>
</feature>
<evidence type="ECO:0000259" key="3">
    <source>
        <dbReference type="Pfam" id="PF15304"/>
    </source>
</evidence>
<feature type="region of interest" description="Disordered" evidence="2">
    <location>
        <begin position="226"/>
        <end position="301"/>
    </location>
</feature>
<keyword evidence="1" id="KW-0175">Coiled coil</keyword>
<dbReference type="PANTHER" id="PTHR18839">
    <property type="entry name" value="MITOTIC INTERACTOR AND SUBSTRATE OF PLK1 MISP FAMILY MEMBER"/>
    <property type="match status" value="1"/>
</dbReference>
<keyword evidence="5" id="KW-1185">Reference proteome</keyword>
<dbReference type="InterPro" id="IPR042779">
    <property type="entry name" value="MISP/MISP3-like"/>
</dbReference>
<gene>
    <name evidence="4" type="ORF">PODLI_1B039298</name>
</gene>
<feature type="compositionally biased region" description="Basic and acidic residues" evidence="2">
    <location>
        <begin position="44"/>
        <end position="53"/>
    </location>
</feature>
<accession>A0AA35PRY4</accession>
<evidence type="ECO:0000256" key="2">
    <source>
        <dbReference type="SAM" id="MobiDB-lite"/>
    </source>
</evidence>
<dbReference type="InterPro" id="IPR029304">
    <property type="entry name" value="AKAP2_C"/>
</dbReference>
<feature type="region of interest" description="Disordered" evidence="2">
    <location>
        <begin position="1"/>
        <end position="85"/>
    </location>
</feature>
<reference evidence="4" key="1">
    <citation type="submission" date="2022-12" db="EMBL/GenBank/DDBJ databases">
        <authorList>
            <person name="Alioto T."/>
            <person name="Alioto T."/>
            <person name="Gomez Garrido J."/>
        </authorList>
    </citation>
    <scope>NUCLEOTIDE SEQUENCE</scope>
</reference>
<evidence type="ECO:0000313" key="4">
    <source>
        <dbReference type="EMBL" id="CAI5799151.1"/>
    </source>
</evidence>
<feature type="region of interest" description="Disordered" evidence="2">
    <location>
        <begin position="109"/>
        <end position="137"/>
    </location>
</feature>
<organism evidence="4 5">
    <name type="scientific">Podarcis lilfordi</name>
    <name type="common">Lilford's wall lizard</name>
    <dbReference type="NCBI Taxonomy" id="74358"/>
    <lineage>
        <taxon>Eukaryota</taxon>
        <taxon>Metazoa</taxon>
        <taxon>Chordata</taxon>
        <taxon>Craniata</taxon>
        <taxon>Vertebrata</taxon>
        <taxon>Euteleostomi</taxon>
        <taxon>Lepidosauria</taxon>
        <taxon>Squamata</taxon>
        <taxon>Bifurcata</taxon>
        <taxon>Unidentata</taxon>
        <taxon>Episquamata</taxon>
        <taxon>Laterata</taxon>
        <taxon>Lacertibaenia</taxon>
        <taxon>Lacertidae</taxon>
        <taxon>Podarcis</taxon>
    </lineage>
</organism>
<feature type="compositionally biased region" description="Basic and acidic residues" evidence="2">
    <location>
        <begin position="553"/>
        <end position="577"/>
    </location>
</feature>
<evidence type="ECO:0000256" key="1">
    <source>
        <dbReference type="ARBA" id="ARBA00023054"/>
    </source>
</evidence>
<feature type="region of interest" description="Disordered" evidence="2">
    <location>
        <begin position="324"/>
        <end position="349"/>
    </location>
</feature>
<feature type="compositionally biased region" description="Basic and acidic residues" evidence="2">
    <location>
        <begin position="501"/>
        <end position="515"/>
    </location>
</feature>
<protein>
    <recommendedName>
        <fullName evidence="3">A-kinase anchor protein 2 C-terminal domain-containing protein</fullName>
    </recommendedName>
</protein>
<proteinExistence type="predicted"/>
<feature type="region of interest" description="Disordered" evidence="2">
    <location>
        <begin position="601"/>
        <end position="629"/>
    </location>
</feature>
<feature type="compositionally biased region" description="Polar residues" evidence="2">
    <location>
        <begin position="239"/>
        <end position="248"/>
    </location>
</feature>
<feature type="region of interest" description="Disordered" evidence="2">
    <location>
        <begin position="451"/>
        <end position="587"/>
    </location>
</feature>
<evidence type="ECO:0000313" key="5">
    <source>
        <dbReference type="Proteomes" id="UP001178461"/>
    </source>
</evidence>
<feature type="compositionally biased region" description="Basic and acidic residues" evidence="2">
    <location>
        <begin position="118"/>
        <end position="137"/>
    </location>
</feature>
<feature type="compositionally biased region" description="Basic and acidic residues" evidence="2">
    <location>
        <begin position="664"/>
        <end position="680"/>
    </location>
</feature>
<dbReference type="Pfam" id="PF15304">
    <property type="entry name" value="AKAP2_C"/>
    <property type="match status" value="1"/>
</dbReference>
<dbReference type="AlphaFoldDB" id="A0AA35PRY4"/>
<dbReference type="EMBL" id="OX395144">
    <property type="protein sequence ID" value="CAI5799151.1"/>
    <property type="molecule type" value="Genomic_DNA"/>
</dbReference>
<sequence>MYIRRLVFTSSPSTDPEDEKPSSPRSGSRGELKFEEATGDEYFDLGHHREERAGNGWGTAEPPENGSKSINGRKDLWNSPPDRESKLEVVKSGSLYDIRAYKGETKPSRLYDEDEEELRYRIRPEEASPEKAEELAEERREIIRSQVVRKSTTMAEKWSSTEELEAINAGREAAPGTRSYSTGFAVCFDNPSSRWENSPVDPQNIDTEKINFAMARQQFLELEKANPKMLLGPRKPAPSSRTTQNVQGTEGEKIPDVYGQRRIGWSTERADSHVLQRTEPASPKQAPICQNSTGGGWDYGLEEMTQNSSVVAPDGRRVYIKEEAGGPVDWETGGQGLSEGDLGSSDETPIEREIRLSMEREDAHRKERGIQRVNSRDELVEIQTKPLLLSADTPPVSSRKGKEKHTVSFFVQREIEQETRREEDLQKEGRLLSGTYDKGVCRELSERRKVFERDEAAPMTARMPGEPEEAQNGEPRERTAGQEVKWSSEAYQPSLASGRKQRGDLHPFVRNDTSQRVDSSVSRVPEDLGEEPAVLREGHFAIPVRKLKFSSAGDREPPTSRGKEGRLEGSAPREELYTVKTRRPRMSALIDQEIQDALQREVELQEQRRRTGTAVGPSRTSSQSSAASGIADSYCVSAVAAPDSPARLSPLLSPRQAYVGKPSSEPDWRAQRPSAEEEKTKRHREGGTYAGIDLHDEIDSEVVKSTKVVCQRGLLAQLWETGQIRGAVDDSD</sequence>
<feature type="compositionally biased region" description="Basic and acidic residues" evidence="2">
    <location>
        <begin position="72"/>
        <end position="85"/>
    </location>
</feature>